<keyword evidence="1" id="KW-1133">Transmembrane helix</keyword>
<name>A0A645BSY3_9ZZZZ</name>
<keyword evidence="1" id="KW-0812">Transmembrane</keyword>
<dbReference type="AlphaFoldDB" id="A0A645BSY3"/>
<feature type="transmembrane region" description="Helical" evidence="1">
    <location>
        <begin position="32"/>
        <end position="57"/>
    </location>
</feature>
<evidence type="ECO:0000313" key="2">
    <source>
        <dbReference type="EMBL" id="MPM68529.1"/>
    </source>
</evidence>
<reference evidence="2" key="1">
    <citation type="submission" date="2019-08" db="EMBL/GenBank/DDBJ databases">
        <authorList>
            <person name="Kucharzyk K."/>
            <person name="Murdoch R.W."/>
            <person name="Higgins S."/>
            <person name="Loffler F."/>
        </authorList>
    </citation>
    <scope>NUCLEOTIDE SEQUENCE</scope>
</reference>
<proteinExistence type="predicted"/>
<gene>
    <name evidence="2" type="ORF">SDC9_115462</name>
</gene>
<evidence type="ECO:0000256" key="1">
    <source>
        <dbReference type="SAM" id="Phobius"/>
    </source>
</evidence>
<keyword evidence="1" id="KW-0472">Membrane</keyword>
<sequence length="216" mass="24138">MRNNACADRIRHARHPGGNTLRLTASDQGNEHGFICIGLVGISFACQIGGVVQQALARYWRTLKARRILWQHDLVGGELFAVDGIGKELNQPNEPIQPDGRHTAQITRIEVLLADRYIEQKQQFADALGVVRKETGWANDDTAAILQIEISEKLEQRGRENAGLPLQREHLAFICKKRIDAKRQIGGDGGNRSVLIDAHKSADRFCAILTHIRIIR</sequence>
<accession>A0A645BSY3</accession>
<protein>
    <submittedName>
        <fullName evidence="2">Uncharacterized protein</fullName>
    </submittedName>
</protein>
<organism evidence="2">
    <name type="scientific">bioreactor metagenome</name>
    <dbReference type="NCBI Taxonomy" id="1076179"/>
    <lineage>
        <taxon>unclassified sequences</taxon>
        <taxon>metagenomes</taxon>
        <taxon>ecological metagenomes</taxon>
    </lineage>
</organism>
<dbReference type="EMBL" id="VSSQ01022307">
    <property type="protein sequence ID" value="MPM68529.1"/>
    <property type="molecule type" value="Genomic_DNA"/>
</dbReference>
<comment type="caution">
    <text evidence="2">The sequence shown here is derived from an EMBL/GenBank/DDBJ whole genome shotgun (WGS) entry which is preliminary data.</text>
</comment>